<gene>
    <name evidence="3" type="ORF">A4A49_20911</name>
</gene>
<feature type="compositionally biased region" description="Low complexity" evidence="1">
    <location>
        <begin position="611"/>
        <end position="630"/>
    </location>
</feature>
<protein>
    <recommendedName>
        <fullName evidence="2">C2H2-type domain-containing protein</fullName>
    </recommendedName>
</protein>
<comment type="caution">
    <text evidence="3">The sequence shown here is derived from an EMBL/GenBank/DDBJ whole genome shotgun (WGS) entry which is preliminary data.</text>
</comment>
<accession>A0A1J6IYH1</accession>
<feature type="compositionally biased region" description="Polar residues" evidence="1">
    <location>
        <begin position="387"/>
        <end position="409"/>
    </location>
</feature>
<feature type="domain" description="C2H2-type" evidence="2">
    <location>
        <begin position="78"/>
        <end position="98"/>
    </location>
</feature>
<dbReference type="PANTHER" id="PTHR36055">
    <property type="entry name" value="C2H2-LIKE ZINC FINGER PROTEIN"/>
    <property type="match status" value="1"/>
</dbReference>
<reference evidence="3" key="1">
    <citation type="submission" date="2016-11" db="EMBL/GenBank/DDBJ databases">
        <title>The genome of Nicotiana attenuata.</title>
        <authorList>
            <person name="Xu S."/>
            <person name="Brockmoeller T."/>
            <person name="Gaquerel E."/>
            <person name="Navarro A."/>
            <person name="Kuhl H."/>
            <person name="Gase K."/>
            <person name="Ling Z."/>
            <person name="Zhou W."/>
            <person name="Kreitzer C."/>
            <person name="Stanke M."/>
            <person name="Tang H."/>
            <person name="Lyons E."/>
            <person name="Pandey P."/>
            <person name="Pandey S.P."/>
            <person name="Timmermann B."/>
            <person name="Baldwin I.T."/>
        </authorList>
    </citation>
    <scope>NUCLEOTIDE SEQUENCE [LARGE SCALE GENOMIC DNA]</scope>
    <source>
        <strain evidence="3">UT</strain>
    </source>
</reference>
<dbReference type="OMA" id="WSRKSKP"/>
<feature type="region of interest" description="Disordered" evidence="1">
    <location>
        <begin position="607"/>
        <end position="670"/>
    </location>
</feature>
<sequence>MPVAKLRIGGTSDAMKADEVNDSLDTFIRQAMGKEPLLSFPRTGEGPVQWIQWLNSLDQPDITGWPFLTPSRVQMQKCEKCSREFFSPINHRRHILVHRRSLNLDKESHKYRDLLAAFWDKLSVDEVKEVVSLQDISLKEIAGSSLVHALATALGKPGFWTLPRGYVRAGSKLLEVIQAKPFRPPVTSQELFSILEDATERTFLCAGTADSVQKYVFDGEASKIGFDAKNLVACTSFLFEQKLVKAWVAEKDAEALRCQKLLFEEEEAAQKKQAELLERKKVKKLRQKELKAKEQSIEEKGILEAPADCFEVPLADVSSLPRPSDSYSNIPDVSLDVSASLEMVQFSSNVDTSVESQFDLCHQHLDSVKAHNLEPRPVSANSRRRFANSQLQAPKSQRSGRNGGFHNNQNHQALKAEPIQKHKDSSTPVNSSMIWTRKVRVESDDTSIPEVQKEDIDQKQSKSEVIIGSISVPVKDCSTQQQGRDDFGSTELRKKCNVVEKPAKHDALQIGSNRAAAKLWRPVRHTVGRQDREEEGVMSSKFDDRTSLNENCLPLCPVDSSGSHKNCQVPDGNAHQGLGFSSIAAKAFLAQRWREAIAGDHVRLVLSPDTESSGRPEVPSSSSEATPASDSGEHGVVSRADTELAKNEVLTSSSSGNIKVKYRPKPEKGVKTMYIPKQKKTSFRIKGNIVTHT</sequence>
<evidence type="ECO:0000256" key="1">
    <source>
        <dbReference type="SAM" id="MobiDB-lite"/>
    </source>
</evidence>
<dbReference type="KEGG" id="nau:109225837"/>
<evidence type="ECO:0000313" key="3">
    <source>
        <dbReference type="EMBL" id="OIT03819.1"/>
    </source>
</evidence>
<proteinExistence type="predicted"/>
<dbReference type="PANTHER" id="PTHR36055:SF1">
    <property type="entry name" value="C2H2-LIKE ZINC FINGER PROTEIN"/>
    <property type="match status" value="1"/>
</dbReference>
<keyword evidence="4" id="KW-1185">Reference proteome</keyword>
<name>A0A1J6IYH1_NICAT</name>
<dbReference type="InterPro" id="IPR013087">
    <property type="entry name" value="Znf_C2H2_type"/>
</dbReference>
<evidence type="ECO:0000313" key="4">
    <source>
        <dbReference type="Proteomes" id="UP000187609"/>
    </source>
</evidence>
<evidence type="ECO:0000259" key="2">
    <source>
        <dbReference type="PROSITE" id="PS00028"/>
    </source>
</evidence>
<dbReference type="Proteomes" id="UP000187609">
    <property type="component" value="Unassembled WGS sequence"/>
</dbReference>
<dbReference type="AlphaFoldDB" id="A0A1J6IYH1"/>
<organism evidence="3 4">
    <name type="scientific">Nicotiana attenuata</name>
    <name type="common">Coyote tobacco</name>
    <dbReference type="NCBI Taxonomy" id="49451"/>
    <lineage>
        <taxon>Eukaryota</taxon>
        <taxon>Viridiplantae</taxon>
        <taxon>Streptophyta</taxon>
        <taxon>Embryophyta</taxon>
        <taxon>Tracheophyta</taxon>
        <taxon>Spermatophyta</taxon>
        <taxon>Magnoliopsida</taxon>
        <taxon>eudicotyledons</taxon>
        <taxon>Gunneridae</taxon>
        <taxon>Pentapetalae</taxon>
        <taxon>asterids</taxon>
        <taxon>lamiids</taxon>
        <taxon>Solanales</taxon>
        <taxon>Solanaceae</taxon>
        <taxon>Nicotianoideae</taxon>
        <taxon>Nicotianeae</taxon>
        <taxon>Nicotiana</taxon>
    </lineage>
</organism>
<dbReference type="STRING" id="49451.A0A1J6IYH1"/>
<dbReference type="EMBL" id="MJEQ01037187">
    <property type="protein sequence ID" value="OIT03819.1"/>
    <property type="molecule type" value="Genomic_DNA"/>
</dbReference>
<feature type="region of interest" description="Disordered" evidence="1">
    <location>
        <begin position="371"/>
        <end position="409"/>
    </location>
</feature>
<dbReference type="Gramene" id="OIT03819">
    <property type="protein sequence ID" value="OIT03819"/>
    <property type="gene ID" value="A4A49_20911"/>
</dbReference>
<dbReference type="OrthoDB" id="1290231at2759"/>
<dbReference type="PROSITE" id="PS00028">
    <property type="entry name" value="ZINC_FINGER_C2H2_1"/>
    <property type="match status" value="1"/>
</dbReference>